<dbReference type="InterPro" id="IPR001296">
    <property type="entry name" value="Glyco_trans_1"/>
</dbReference>
<proteinExistence type="predicted"/>
<dbReference type="EC" id="2.4.-.-" evidence="2"/>
<dbReference type="Pfam" id="PF00534">
    <property type="entry name" value="Glycos_transf_1"/>
    <property type="match status" value="1"/>
</dbReference>
<keyword evidence="3" id="KW-1185">Reference proteome</keyword>
<accession>A0ABV3M9C5</accession>
<keyword evidence="2" id="KW-0328">Glycosyltransferase</keyword>
<dbReference type="PANTHER" id="PTHR45947">
    <property type="entry name" value="SULFOQUINOVOSYL TRANSFERASE SQD2"/>
    <property type="match status" value="1"/>
</dbReference>
<dbReference type="SUPFAM" id="SSF53756">
    <property type="entry name" value="UDP-Glycosyltransferase/glycogen phosphorylase"/>
    <property type="match status" value="1"/>
</dbReference>
<feature type="domain" description="Glycosyl transferase family 1" evidence="1">
    <location>
        <begin position="235"/>
        <end position="383"/>
    </location>
</feature>
<gene>
    <name evidence="2" type="ORF">AB1I55_02855</name>
</gene>
<evidence type="ECO:0000313" key="3">
    <source>
        <dbReference type="Proteomes" id="UP001554047"/>
    </source>
</evidence>
<dbReference type="PANTHER" id="PTHR45947:SF3">
    <property type="entry name" value="SULFOQUINOVOSYL TRANSFERASE SQD2"/>
    <property type="match status" value="1"/>
</dbReference>
<dbReference type="RefSeq" id="WP_366950397.1">
    <property type="nucleotide sequence ID" value="NZ_JBDKDV010000006.1"/>
</dbReference>
<name>A0ABV3M9C5_9ENTE</name>
<sequence length="409" mass="46895">MVKVIVAHPAQQHSFKTAEQLHKREILDSYVTSIYLKEGSYTAKLIKFLKKDDLIRANGRKSDNIPDEKVILFCEISGLILLALRRINSLKLIYNIWWNFHNWRFNKKLIKYLDNKKDLDAVILYDQVSAAFFRKKRKAQYKKVLDMTAPYFLETYKSKYASLLDNQDSGKLHIRYKEKYLLKNVPIEISNSDGFLVASEFTKNTLIKNGVNGNKVFKCVYGIEASSNIKIDNKENNKNIISLLYIGRYTIEKGALYFSEVVKKLPSNYNITVLGEFDEESTQYKLVKDRVNFLGHVPKAKVNEIISNADFLVFPSLSDGFGLSVVESLSLGTPVICSDNAGANELIKNNYNGYSFKAGSNEELFERLITLNKSNYREFSNNAILSVSNLTWDNYGIDLVKTLKKIIEE</sequence>
<dbReference type="Proteomes" id="UP001554047">
    <property type="component" value="Unassembled WGS sequence"/>
</dbReference>
<dbReference type="GO" id="GO:0016757">
    <property type="term" value="F:glycosyltransferase activity"/>
    <property type="evidence" value="ECO:0007669"/>
    <property type="project" value="UniProtKB-KW"/>
</dbReference>
<evidence type="ECO:0000313" key="2">
    <source>
        <dbReference type="EMBL" id="MEW3465038.1"/>
    </source>
</evidence>
<keyword evidence="2" id="KW-0808">Transferase</keyword>
<evidence type="ECO:0000259" key="1">
    <source>
        <dbReference type="Pfam" id="PF00534"/>
    </source>
</evidence>
<organism evidence="2 3">
    <name type="scientific">Enterococcus entomosocium</name>
    <dbReference type="NCBI Taxonomy" id="3034352"/>
    <lineage>
        <taxon>Bacteria</taxon>
        <taxon>Bacillati</taxon>
        <taxon>Bacillota</taxon>
        <taxon>Bacilli</taxon>
        <taxon>Lactobacillales</taxon>
        <taxon>Enterococcaceae</taxon>
        <taxon>Enterococcus</taxon>
    </lineage>
</organism>
<dbReference type="EMBL" id="JBFDTB010000002">
    <property type="protein sequence ID" value="MEW3465038.1"/>
    <property type="molecule type" value="Genomic_DNA"/>
</dbReference>
<dbReference type="InterPro" id="IPR050194">
    <property type="entry name" value="Glycosyltransferase_grp1"/>
</dbReference>
<dbReference type="Gene3D" id="3.40.50.2000">
    <property type="entry name" value="Glycogen Phosphorylase B"/>
    <property type="match status" value="2"/>
</dbReference>
<protein>
    <submittedName>
        <fullName evidence="2">Glycosyltransferase family 4 protein</fullName>
        <ecNumber evidence="2">2.4.-.-</ecNumber>
    </submittedName>
</protein>
<reference evidence="2 3" key="1">
    <citation type="submission" date="2024-05" db="EMBL/GenBank/DDBJ databases">
        <title>Human gut microbiome strain richness.</title>
        <authorList>
            <person name="Chen-Liaw A."/>
        </authorList>
    </citation>
    <scope>NUCLEOTIDE SEQUENCE [LARGE SCALE GENOMIC DNA]</scope>
    <source>
        <strain evidence="2 3">J1100102st1_G3_J1100102_180507</strain>
    </source>
</reference>
<comment type="caution">
    <text evidence="2">The sequence shown here is derived from an EMBL/GenBank/DDBJ whole genome shotgun (WGS) entry which is preliminary data.</text>
</comment>
<dbReference type="CDD" id="cd03801">
    <property type="entry name" value="GT4_PimA-like"/>
    <property type="match status" value="1"/>
</dbReference>